<dbReference type="GO" id="GO:0016791">
    <property type="term" value="F:phosphatase activity"/>
    <property type="evidence" value="ECO:0007669"/>
    <property type="project" value="TreeGrafter"/>
</dbReference>
<evidence type="ECO:0000313" key="2">
    <source>
        <dbReference type="Proteomes" id="UP000321555"/>
    </source>
</evidence>
<dbReference type="InterPro" id="IPR006357">
    <property type="entry name" value="HAD-SF_hydro_IIA"/>
</dbReference>
<gene>
    <name evidence="1" type="ORF">FSZ17_12700</name>
</gene>
<accession>A0A5B8Z514</accession>
<dbReference type="PANTHER" id="PTHR19288">
    <property type="entry name" value="4-NITROPHENYLPHOSPHATASE-RELATED"/>
    <property type="match status" value="1"/>
</dbReference>
<dbReference type="RefSeq" id="WP_057776880.1">
    <property type="nucleotide sequence ID" value="NZ_CP042593.1"/>
</dbReference>
<dbReference type="InterPro" id="IPR036412">
    <property type="entry name" value="HAD-like_sf"/>
</dbReference>
<keyword evidence="2" id="KW-1185">Reference proteome</keyword>
<evidence type="ECO:0000313" key="1">
    <source>
        <dbReference type="EMBL" id="QED48031.1"/>
    </source>
</evidence>
<dbReference type="Pfam" id="PF13344">
    <property type="entry name" value="Hydrolase_6"/>
    <property type="match status" value="1"/>
</dbReference>
<dbReference type="NCBIfam" id="TIGR01460">
    <property type="entry name" value="HAD-SF-IIA"/>
    <property type="match status" value="1"/>
</dbReference>
<dbReference type="OrthoDB" id="9810449at2"/>
<dbReference type="AlphaFoldDB" id="A0A5B8Z514"/>
<reference evidence="2" key="1">
    <citation type="submission" date="2019-08" db="EMBL/GenBank/DDBJ databases">
        <authorList>
            <person name="Zheng X."/>
        </authorList>
    </citation>
    <scope>NUCLEOTIDE SEQUENCE [LARGE SCALE GENOMIC DNA]</scope>
    <source>
        <strain evidence="2">FJAT-25496</strain>
    </source>
</reference>
<dbReference type="Gene3D" id="3.40.50.1000">
    <property type="entry name" value="HAD superfamily/HAD-like"/>
    <property type="match status" value="2"/>
</dbReference>
<name>A0A5B8Z514_CYTDA</name>
<dbReference type="EMBL" id="CP042593">
    <property type="protein sequence ID" value="QED48031.1"/>
    <property type="molecule type" value="Genomic_DNA"/>
</dbReference>
<dbReference type="STRING" id="1742359.GCA_001439625_02266"/>
<proteinExistence type="predicted"/>
<dbReference type="PANTHER" id="PTHR19288:SF46">
    <property type="entry name" value="HALOACID DEHALOGENASE-LIKE HYDROLASE DOMAIN-CONTAINING PROTEIN 2"/>
    <property type="match status" value="1"/>
</dbReference>
<keyword evidence="1" id="KW-0378">Hydrolase</keyword>
<sequence length="273" mass="30730">MNVSLNGLSVYIFDLDGCIYSGQTLYPGAKELIETLMKHKKKIYFLTNNSRDTSETIRKKLYGMGLDIKKAPVITMTEIIGKYLYEKFGRLKVIVIGSQELELSIKSEGHHIVNLISNEPCDFIVVGRDTEFTYEKLYKCSQQLKGATKLVLTNPDLHHPGLGGENVPETGALFAAIQAVSELTDVDFVGKPNSYPYQYILQHSNETLDQCVMIGDNPLTDIQGGFNVGLKTIWISHSKAFPKALEFQPDFTVKTIEHLKDLYIKEMSLKQNE</sequence>
<organism evidence="1 2">
    <name type="scientific">Cytobacillus dafuensis</name>
    <name type="common">Bacillus dafuensis</name>
    <dbReference type="NCBI Taxonomy" id="1742359"/>
    <lineage>
        <taxon>Bacteria</taxon>
        <taxon>Bacillati</taxon>
        <taxon>Bacillota</taxon>
        <taxon>Bacilli</taxon>
        <taxon>Bacillales</taxon>
        <taxon>Bacillaceae</taxon>
        <taxon>Cytobacillus</taxon>
    </lineage>
</organism>
<protein>
    <submittedName>
        <fullName evidence="1">HAD-IIA family hydrolase</fullName>
    </submittedName>
</protein>
<dbReference type="KEGG" id="bda:FSZ17_12700"/>
<dbReference type="InterPro" id="IPR023214">
    <property type="entry name" value="HAD_sf"/>
</dbReference>
<dbReference type="SUPFAM" id="SSF56784">
    <property type="entry name" value="HAD-like"/>
    <property type="match status" value="1"/>
</dbReference>
<dbReference type="GO" id="GO:0005737">
    <property type="term" value="C:cytoplasm"/>
    <property type="evidence" value="ECO:0007669"/>
    <property type="project" value="TreeGrafter"/>
</dbReference>
<dbReference type="Pfam" id="PF13242">
    <property type="entry name" value="Hydrolase_like"/>
    <property type="match status" value="1"/>
</dbReference>
<dbReference type="Proteomes" id="UP000321555">
    <property type="component" value="Chromosome"/>
</dbReference>